<organism evidence="2 3">
    <name type="scientific">Candidatus Viadribacter manganicus</name>
    <dbReference type="NCBI Taxonomy" id="1759059"/>
    <lineage>
        <taxon>Bacteria</taxon>
        <taxon>Pseudomonadati</taxon>
        <taxon>Pseudomonadota</taxon>
        <taxon>Alphaproteobacteria</taxon>
        <taxon>Hyphomonadales</taxon>
        <taxon>Hyphomonadaceae</taxon>
        <taxon>Candidatus Viadribacter</taxon>
    </lineage>
</organism>
<dbReference type="STRING" id="1759059.ATE48_10400"/>
<dbReference type="SFLD" id="SFLDS00019">
    <property type="entry name" value="Glutathione_Transferase_(cytos"/>
    <property type="match status" value="1"/>
</dbReference>
<keyword evidence="3" id="KW-1185">Reference proteome</keyword>
<dbReference type="AlphaFoldDB" id="A0A1B1AIA3"/>
<dbReference type="KEGG" id="cbot:ATE48_10400"/>
<dbReference type="Pfam" id="PF13409">
    <property type="entry name" value="GST_N_2"/>
    <property type="match status" value="1"/>
</dbReference>
<dbReference type="SFLD" id="SFLDG01150">
    <property type="entry name" value="Main.1:_Beta-like"/>
    <property type="match status" value="1"/>
</dbReference>
<reference evidence="2 3" key="1">
    <citation type="submission" date="2015-11" db="EMBL/GenBank/DDBJ databases">
        <title>Whole-Genome Sequence of Candidatus Oderbacter manganicum from the National Park Lower Oder Valley, Germany.</title>
        <authorList>
            <person name="Braun B."/>
            <person name="Liere K."/>
            <person name="Szewzyk U."/>
        </authorList>
    </citation>
    <scope>NUCLEOTIDE SEQUENCE [LARGE SCALE GENOMIC DNA]</scope>
    <source>
        <strain evidence="2 3">OTSz_A_272</strain>
    </source>
</reference>
<dbReference type="PANTHER" id="PTHR44051:SF21">
    <property type="entry name" value="GLUTATHIONE S-TRANSFERASE FAMILY PROTEIN"/>
    <property type="match status" value="1"/>
</dbReference>
<dbReference type="InterPro" id="IPR040079">
    <property type="entry name" value="Glutathione_S-Trfase"/>
</dbReference>
<dbReference type="EMBL" id="CP013244">
    <property type="protein sequence ID" value="ANP46296.1"/>
    <property type="molecule type" value="Genomic_DNA"/>
</dbReference>
<dbReference type="InterPro" id="IPR036282">
    <property type="entry name" value="Glutathione-S-Trfase_C_sf"/>
</dbReference>
<evidence type="ECO:0000259" key="1">
    <source>
        <dbReference type="PROSITE" id="PS50404"/>
    </source>
</evidence>
<accession>A0A1B1AIA3</accession>
<dbReference type="Proteomes" id="UP000092498">
    <property type="component" value="Chromosome"/>
</dbReference>
<protein>
    <recommendedName>
        <fullName evidence="1">GST N-terminal domain-containing protein</fullName>
    </recommendedName>
</protein>
<dbReference type="SUPFAM" id="SSF52833">
    <property type="entry name" value="Thioredoxin-like"/>
    <property type="match status" value="1"/>
</dbReference>
<dbReference type="CDD" id="cd03046">
    <property type="entry name" value="GST_N_GTT1_like"/>
    <property type="match status" value="1"/>
</dbReference>
<proteinExistence type="predicted"/>
<dbReference type="SUPFAM" id="SSF47616">
    <property type="entry name" value="GST C-terminal domain-like"/>
    <property type="match status" value="1"/>
</dbReference>
<dbReference type="InterPro" id="IPR036249">
    <property type="entry name" value="Thioredoxin-like_sf"/>
</dbReference>
<gene>
    <name evidence="2" type="ORF">ATE48_10400</name>
</gene>
<dbReference type="Gene3D" id="1.20.1050.10">
    <property type="match status" value="1"/>
</dbReference>
<dbReference type="InterPro" id="IPR004045">
    <property type="entry name" value="Glutathione_S-Trfase_N"/>
</dbReference>
<dbReference type="InParanoid" id="A0A1B1AIA3"/>
<feature type="domain" description="GST N-terminal" evidence="1">
    <location>
        <begin position="1"/>
        <end position="77"/>
    </location>
</feature>
<dbReference type="SFLD" id="SFLDG00358">
    <property type="entry name" value="Main_(cytGST)"/>
    <property type="match status" value="1"/>
</dbReference>
<evidence type="ECO:0000313" key="2">
    <source>
        <dbReference type="EMBL" id="ANP46296.1"/>
    </source>
</evidence>
<sequence length="201" mass="22195">MLKIYHSQGARSLRVLWLCEEMGVPYETAEASFMKPSDEFKAINPLRTVPVMQDGDVTMIESVAMMIYIMAKYGPTDLEVKPNEAGYGDYLQYLLFGEAGIAAYGNPLVGTRFMAPADQKENWTAGYLKGAILKRLEFVGERLAGKPYVAANRFTAADISVSYIATGAKFAGIADELPATIKTYIDNLWQRPAFQRAAAVK</sequence>
<dbReference type="RefSeq" id="WP_066771078.1">
    <property type="nucleotide sequence ID" value="NZ_CP013244.1"/>
</dbReference>
<dbReference type="Gene3D" id="3.40.30.10">
    <property type="entry name" value="Glutaredoxin"/>
    <property type="match status" value="1"/>
</dbReference>
<dbReference type="PROSITE" id="PS50404">
    <property type="entry name" value="GST_NTER"/>
    <property type="match status" value="1"/>
</dbReference>
<name>A0A1B1AIA3_9PROT</name>
<evidence type="ECO:0000313" key="3">
    <source>
        <dbReference type="Proteomes" id="UP000092498"/>
    </source>
</evidence>
<dbReference type="PANTHER" id="PTHR44051">
    <property type="entry name" value="GLUTATHIONE S-TRANSFERASE-RELATED"/>
    <property type="match status" value="1"/>
</dbReference>